<organism evidence="2">
    <name type="scientific">Lepeophtheirus salmonis</name>
    <name type="common">Salmon louse</name>
    <name type="synonym">Caligus salmonis</name>
    <dbReference type="NCBI Taxonomy" id="72036"/>
    <lineage>
        <taxon>Eukaryota</taxon>
        <taxon>Metazoa</taxon>
        <taxon>Ecdysozoa</taxon>
        <taxon>Arthropoda</taxon>
        <taxon>Crustacea</taxon>
        <taxon>Multicrustacea</taxon>
        <taxon>Hexanauplia</taxon>
        <taxon>Copepoda</taxon>
        <taxon>Siphonostomatoida</taxon>
        <taxon>Caligidae</taxon>
        <taxon>Lepeophtheirus</taxon>
    </lineage>
</organism>
<sequence>MISINFHSWHVSFFIPYKSHLFSSSSLCFLLSYRECGILYCPRTYSSRHVACSNHVFYSTKILVHILIFYRNQFLKLSTSQGVFISIRKDLRQHYLLKEKSCSFLFIFIILIYSYINCIGYYLL</sequence>
<name>A0A0K2U7Y5_LEPSM</name>
<keyword evidence="1" id="KW-1133">Transmembrane helix</keyword>
<proteinExistence type="predicted"/>
<dbReference type="EMBL" id="HACA01016814">
    <property type="protein sequence ID" value="CDW34175.1"/>
    <property type="molecule type" value="Transcribed_RNA"/>
</dbReference>
<protein>
    <submittedName>
        <fullName evidence="2">Uncharacterized protein</fullName>
    </submittedName>
</protein>
<evidence type="ECO:0000256" key="1">
    <source>
        <dbReference type="SAM" id="Phobius"/>
    </source>
</evidence>
<dbReference type="AlphaFoldDB" id="A0A0K2U7Y5"/>
<feature type="transmembrane region" description="Helical" evidence="1">
    <location>
        <begin position="102"/>
        <end position="123"/>
    </location>
</feature>
<reference evidence="2" key="1">
    <citation type="submission" date="2014-05" db="EMBL/GenBank/DDBJ databases">
        <authorList>
            <person name="Chronopoulou M."/>
        </authorList>
    </citation>
    <scope>NUCLEOTIDE SEQUENCE</scope>
    <source>
        <tissue evidence="2">Whole organism</tissue>
    </source>
</reference>
<accession>A0A0K2U7Y5</accession>
<keyword evidence="1" id="KW-0812">Transmembrane</keyword>
<evidence type="ECO:0000313" key="2">
    <source>
        <dbReference type="EMBL" id="CDW34175.1"/>
    </source>
</evidence>
<keyword evidence="1" id="KW-0472">Membrane</keyword>